<reference evidence="6" key="1">
    <citation type="submission" date="2020-07" db="EMBL/GenBank/DDBJ databases">
        <title>Genome sequence and genetic diversity analysis of an under-domesticated orphan crop, white fonio (Digitaria exilis).</title>
        <authorList>
            <person name="Bennetzen J.L."/>
            <person name="Chen S."/>
            <person name="Ma X."/>
            <person name="Wang X."/>
            <person name="Yssel A.E.J."/>
            <person name="Chaluvadi S.R."/>
            <person name="Johnson M."/>
            <person name="Gangashetty P."/>
            <person name="Hamidou F."/>
            <person name="Sanogo M.D."/>
            <person name="Zwaenepoel A."/>
            <person name="Wallace J."/>
            <person name="Van De Peer Y."/>
            <person name="Van Deynze A."/>
        </authorList>
    </citation>
    <scope>NUCLEOTIDE SEQUENCE</scope>
    <source>
        <tissue evidence="6">Leaves</tissue>
    </source>
</reference>
<dbReference type="GO" id="GO:0005788">
    <property type="term" value="C:endoplasmic reticulum lumen"/>
    <property type="evidence" value="ECO:0007669"/>
    <property type="project" value="UniProtKB-SubCell"/>
</dbReference>
<comment type="similarity">
    <text evidence="2">Belongs to the heat shock protein 70 family.</text>
</comment>
<evidence type="ECO:0000256" key="3">
    <source>
        <dbReference type="ARBA" id="ARBA00022741"/>
    </source>
</evidence>
<dbReference type="Gene3D" id="2.60.34.10">
    <property type="entry name" value="Substrate Binding Domain Of DNAk, Chain A, domain 1"/>
    <property type="match status" value="2"/>
</dbReference>
<dbReference type="PROSITE" id="PS01036">
    <property type="entry name" value="HSP70_3"/>
    <property type="match status" value="1"/>
</dbReference>
<dbReference type="SUPFAM" id="SSF53067">
    <property type="entry name" value="Actin-like ATPase domain"/>
    <property type="match status" value="4"/>
</dbReference>
<protein>
    <recommendedName>
        <fullName evidence="8">Heat shock protein 70</fullName>
    </recommendedName>
</protein>
<dbReference type="FunFam" id="2.60.34.10:FF:000012">
    <property type="entry name" value="Heat shock 70 kDa protein"/>
    <property type="match status" value="1"/>
</dbReference>
<dbReference type="GO" id="GO:0005524">
    <property type="term" value="F:ATP binding"/>
    <property type="evidence" value="ECO:0007669"/>
    <property type="project" value="UniProtKB-KW"/>
</dbReference>
<dbReference type="Proteomes" id="UP000636709">
    <property type="component" value="Unassembled WGS sequence"/>
</dbReference>
<sequence>MTTTYEVRTRSGCKGSHGGSPSHAVLHRCGVAENKSQQQVRSFFDRVGQHRSSSVQKPLARAACPPPHTEKEMAAVSKSDGPAVGIDLGTTYSCVAVWRHDRGEVIANDQGNRLTPSCVAFTDTERLVGEAAVNQAALNPTNTIDVHSVLESTKPGRRRFTAHRSVQALARSIESPADRPMIVVQYKGEEKQFAAEEISSMVLAKMREPAEVYLGATVKNAVVTVPVYFNNSQRQATMDAGTIAGPNVMRIINEPTAAAIAYGLEKMPVSNKGRMVLVFDLGGGTLDVSLLNIDPGINMDKGLFEVKAIAGDTHLGGADFDNELVNYSLQEFIRKHRKVAIKTNHKALRRLRTACERAKRMLSSTTQTAIEVDSLYAGIDFSITITRSRFEELNKHLFGKCMEAVGKCLQDAKMDKSSIDDVVLVGGSTRIPKVQKMLQEFFDGKELCRIINPDEAATVRIKVYEGESVSTKENNLLVEFLLSRIPPAPAGMLCIDVTFDIDANGVMNVSAVDKSTGRKNNITITNHSGRLRKEEVELMAPQQPVWAVDTATPRQQQERALMTRESELALPRVLIIAGCCHGRRAPSFLRRPNTPFGSVVGLLWAAGSLETDSNSQRCLSAVLVLSRLLVLRSPWRVEMAASSQSQCDWPAIGIDLGTTYSCVAVWRQDRDRVEIIADDQGARVTPSVVAFTANERIVVGVAAAGQAVSNPTNTVYGMERLVSLAVHTEVKRLIGRRFSDDCVQQDMTSWPFKVVAGRDDRPMISVRSRGEEKQFAPEQISAMVLAKMKETAEAYLGVEVKNAVITVPAYFNNSQRKATIDAGTIAGLNVMRIIMEPTAAAIAYGLHKKHVSDDQGRTVLVFDLGGGTLDVSLLKTDPGKEIAIAGDTHLGGSDFDNEMVEYFVRVIRRKHKKDIRTWERAKRMLSSRAQTTVEVDALHDGIDFHETVTRSLFEERNSSRSATSTSSCLRDAKMDKSNVHDVVLAGGSTRIPKVQNMLQEFFDGKQLCRNINPDESSAYGAAIDAASFIREANMEPPLTLLLDVTPLSLGVEADFGAMRVVIPRNTAIPTRKEEVFTTYYDDDTTVVIQVYEGENAKVAENNLLGKFELTGIVPGPRGKPQINVTFDIDMNGVLKVSANDMATGLENKITITNENVGLSMEEIASMTQEAQR</sequence>
<dbReference type="AlphaFoldDB" id="A0A835C5R9"/>
<dbReference type="OrthoDB" id="687015at2759"/>
<accession>A0A835C5R9</accession>
<evidence type="ECO:0000313" key="6">
    <source>
        <dbReference type="EMBL" id="KAF8718736.1"/>
    </source>
</evidence>
<comment type="subcellular location">
    <subcellularLocation>
        <location evidence="1">Endoplasmic reticulum lumen</location>
    </subcellularLocation>
</comment>
<dbReference type="Gene3D" id="3.90.640.10">
    <property type="entry name" value="Actin, Chain A, domain 4"/>
    <property type="match status" value="2"/>
</dbReference>
<dbReference type="FunFam" id="3.90.640.10:FF:000002">
    <property type="entry name" value="Heat shock 70 kDa"/>
    <property type="match status" value="1"/>
</dbReference>
<dbReference type="GO" id="GO:0140662">
    <property type="term" value="F:ATP-dependent protein folding chaperone"/>
    <property type="evidence" value="ECO:0007669"/>
    <property type="project" value="InterPro"/>
</dbReference>
<dbReference type="InterPro" id="IPR043129">
    <property type="entry name" value="ATPase_NBD"/>
</dbReference>
<feature type="region of interest" description="Disordered" evidence="5">
    <location>
        <begin position="50"/>
        <end position="70"/>
    </location>
</feature>
<dbReference type="InterPro" id="IPR018181">
    <property type="entry name" value="Heat_shock_70_CS"/>
</dbReference>
<dbReference type="PANTHER" id="PTHR19375">
    <property type="entry name" value="HEAT SHOCK PROTEIN 70KDA"/>
    <property type="match status" value="1"/>
</dbReference>
<gene>
    <name evidence="6" type="ORF">HU200_025037</name>
</gene>
<dbReference type="Gene3D" id="3.30.30.30">
    <property type="match status" value="1"/>
</dbReference>
<dbReference type="InterPro" id="IPR013126">
    <property type="entry name" value="Hsp_70_fam"/>
</dbReference>
<dbReference type="FunFam" id="3.30.30.30:FF:000005">
    <property type="entry name" value="Heat shock protein ssb1"/>
    <property type="match status" value="1"/>
</dbReference>
<name>A0A835C5R9_9POAL</name>
<dbReference type="Pfam" id="PF00012">
    <property type="entry name" value="HSP70"/>
    <property type="match status" value="2"/>
</dbReference>
<evidence type="ECO:0000256" key="5">
    <source>
        <dbReference type="SAM" id="MobiDB-lite"/>
    </source>
</evidence>
<proteinExistence type="inferred from homology"/>
<dbReference type="FunFam" id="3.30.420.40:FF:000004">
    <property type="entry name" value="Molecular chaperone DnaK"/>
    <property type="match status" value="1"/>
</dbReference>
<organism evidence="6 7">
    <name type="scientific">Digitaria exilis</name>
    <dbReference type="NCBI Taxonomy" id="1010633"/>
    <lineage>
        <taxon>Eukaryota</taxon>
        <taxon>Viridiplantae</taxon>
        <taxon>Streptophyta</taxon>
        <taxon>Embryophyta</taxon>
        <taxon>Tracheophyta</taxon>
        <taxon>Spermatophyta</taxon>
        <taxon>Magnoliopsida</taxon>
        <taxon>Liliopsida</taxon>
        <taxon>Poales</taxon>
        <taxon>Poaceae</taxon>
        <taxon>PACMAD clade</taxon>
        <taxon>Panicoideae</taxon>
        <taxon>Panicodae</taxon>
        <taxon>Paniceae</taxon>
        <taxon>Anthephorinae</taxon>
        <taxon>Digitaria</taxon>
    </lineage>
</organism>
<dbReference type="PRINTS" id="PR00301">
    <property type="entry name" value="HEATSHOCK70"/>
</dbReference>
<keyword evidence="7" id="KW-1185">Reference proteome</keyword>
<dbReference type="SUPFAM" id="SSF100920">
    <property type="entry name" value="Heat shock protein 70kD (HSP70), peptide-binding domain"/>
    <property type="match status" value="2"/>
</dbReference>
<evidence type="ECO:0000313" key="7">
    <source>
        <dbReference type="Proteomes" id="UP000636709"/>
    </source>
</evidence>
<evidence type="ECO:0000256" key="4">
    <source>
        <dbReference type="ARBA" id="ARBA00022840"/>
    </source>
</evidence>
<dbReference type="EMBL" id="JACEFO010001706">
    <property type="protein sequence ID" value="KAF8718736.1"/>
    <property type="molecule type" value="Genomic_DNA"/>
</dbReference>
<dbReference type="InterPro" id="IPR029047">
    <property type="entry name" value="HSP70_peptide-bd_sf"/>
</dbReference>
<comment type="caution">
    <text evidence="6">The sequence shown here is derived from an EMBL/GenBank/DDBJ whole genome shotgun (WGS) entry which is preliminary data.</text>
</comment>
<evidence type="ECO:0008006" key="8">
    <source>
        <dbReference type="Google" id="ProtNLM"/>
    </source>
</evidence>
<keyword evidence="3" id="KW-0547">Nucleotide-binding</keyword>
<evidence type="ECO:0000256" key="2">
    <source>
        <dbReference type="ARBA" id="ARBA00007381"/>
    </source>
</evidence>
<dbReference type="PROSITE" id="PS00297">
    <property type="entry name" value="HSP70_1"/>
    <property type="match status" value="2"/>
</dbReference>
<evidence type="ECO:0000256" key="1">
    <source>
        <dbReference type="ARBA" id="ARBA00004319"/>
    </source>
</evidence>
<dbReference type="Gene3D" id="3.30.420.40">
    <property type="match status" value="4"/>
</dbReference>
<dbReference type="PROSITE" id="PS00329">
    <property type="entry name" value="HSP70_2"/>
    <property type="match status" value="2"/>
</dbReference>
<keyword evidence="4" id="KW-0067">ATP-binding</keyword>